<proteinExistence type="predicted"/>
<sequence length="121" mass="12725">MPLLDVSDVLADPDFADTLTLTRATQSVGSDGIATRAEVVSTISGVVTSNSGDVLKRFPDMARVSGSILVHTTARLVASDGPTEADRLTWQGRDYTVSVLNDYSSYGAGFVVAGCELLQLT</sequence>
<reference evidence="1 2" key="1">
    <citation type="submission" date="2023-07" db="EMBL/GenBank/DDBJ databases">
        <title>Genomic Encyclopedia of Type Strains, Phase IV (KMG-IV): sequencing the most valuable type-strain genomes for metagenomic binning, comparative biology and taxonomic classification.</title>
        <authorList>
            <person name="Goeker M."/>
        </authorList>
    </citation>
    <scope>NUCLEOTIDE SEQUENCE [LARGE SCALE GENOMIC DNA]</scope>
    <source>
        <strain evidence="1 2">B6-8</strain>
    </source>
</reference>
<evidence type="ECO:0000313" key="1">
    <source>
        <dbReference type="EMBL" id="MDQ0437960.1"/>
    </source>
</evidence>
<keyword evidence="2" id="KW-1185">Reference proteome</keyword>
<protein>
    <recommendedName>
        <fullName evidence="3">Head-to-tail adaptor</fullName>
    </recommendedName>
</protein>
<accession>A0ABU0H6M3</accession>
<gene>
    <name evidence="1" type="ORF">QO014_002352</name>
</gene>
<dbReference type="RefSeq" id="WP_266348885.1">
    <property type="nucleotide sequence ID" value="NZ_JAPKNG010000003.1"/>
</dbReference>
<comment type="caution">
    <text evidence="1">The sequence shown here is derived from an EMBL/GenBank/DDBJ whole genome shotgun (WGS) entry which is preliminary data.</text>
</comment>
<dbReference type="Proteomes" id="UP001241603">
    <property type="component" value="Unassembled WGS sequence"/>
</dbReference>
<organism evidence="1 2">
    <name type="scientific">Kaistia dalseonensis</name>
    <dbReference type="NCBI Taxonomy" id="410840"/>
    <lineage>
        <taxon>Bacteria</taxon>
        <taxon>Pseudomonadati</taxon>
        <taxon>Pseudomonadota</taxon>
        <taxon>Alphaproteobacteria</taxon>
        <taxon>Hyphomicrobiales</taxon>
        <taxon>Kaistiaceae</taxon>
        <taxon>Kaistia</taxon>
    </lineage>
</organism>
<evidence type="ECO:0008006" key="3">
    <source>
        <dbReference type="Google" id="ProtNLM"/>
    </source>
</evidence>
<dbReference type="EMBL" id="JAUSVO010000003">
    <property type="protein sequence ID" value="MDQ0437960.1"/>
    <property type="molecule type" value="Genomic_DNA"/>
</dbReference>
<name>A0ABU0H6M3_9HYPH</name>
<evidence type="ECO:0000313" key="2">
    <source>
        <dbReference type="Proteomes" id="UP001241603"/>
    </source>
</evidence>